<reference evidence="3" key="2">
    <citation type="submission" date="2025-08" db="UniProtKB">
        <authorList>
            <consortium name="RefSeq"/>
        </authorList>
    </citation>
    <scope>IDENTIFICATION</scope>
</reference>
<evidence type="ECO:0000259" key="1">
    <source>
        <dbReference type="Pfam" id="PF03372"/>
    </source>
</evidence>
<dbReference type="GeneID" id="107931064"/>
<sequence length="510" mass="59109">MTKKECRIIPEETSSATVKRKHIYFEEFHCNRQTKRQKLVSSETKTKTKTLTLNPEPVRNPPGWNRFHAIRPCSSSSSRVHKRWQKRNNFRSSEASRNWVFSSYDCSDCKDKVVIVSYNILGVENAAKHPDLYLNVPRKFLKWDRRKDLICKEVNHYNADILCFQEVDRFKDLDDLLHENGFKGVYKVRTGDACDGCALFWTEKNLLSPHLLNKHLERCRKQLYMLMAFVYIELALPKFTLLHEDNIEFQDFDLRNNVAQFCVLKMNRHQSESSSHAKPSKKRQMRSRRLLVGNIHVLFNPNRGDIKLGQVRLFLEKAYKLSQEWGNIPVILVGDFNSIPQSAMYQFLASSELNIQLHDRRQISGQLEHSSQRRKIRAQNKDIDRHHVWTPFSRQLTSSWSDEELVLATGNKGVTHLQHKLNLSSAYLGAPGSHGTRDSHGEPSATSYHSKFMGTVDYIWHTGELIPVKVLDTLPVDVLRRNASLPSERWGSDHLALVCELAFADDCKEP</sequence>
<gene>
    <name evidence="3" type="primary">LOC107931064</name>
</gene>
<dbReference type="PANTHER" id="PTHR12121:SF74">
    <property type="entry name" value="CARBON CATABOLITE REPRESSOR PROTEIN 4 HOMOLOG 5"/>
    <property type="match status" value="1"/>
</dbReference>
<keyword evidence="2" id="KW-1185">Reference proteome</keyword>
<dbReference type="STRING" id="3635.A0A1U8LUY4"/>
<dbReference type="GO" id="GO:0000175">
    <property type="term" value="F:3'-5'-RNA exonuclease activity"/>
    <property type="evidence" value="ECO:0007669"/>
    <property type="project" value="TreeGrafter"/>
</dbReference>
<dbReference type="Pfam" id="PF03372">
    <property type="entry name" value="Exo_endo_phos"/>
    <property type="match status" value="1"/>
</dbReference>
<organism evidence="2 3">
    <name type="scientific">Gossypium hirsutum</name>
    <name type="common">Upland cotton</name>
    <name type="synonym">Gossypium mexicanum</name>
    <dbReference type="NCBI Taxonomy" id="3635"/>
    <lineage>
        <taxon>Eukaryota</taxon>
        <taxon>Viridiplantae</taxon>
        <taxon>Streptophyta</taxon>
        <taxon>Embryophyta</taxon>
        <taxon>Tracheophyta</taxon>
        <taxon>Spermatophyta</taxon>
        <taxon>Magnoliopsida</taxon>
        <taxon>eudicotyledons</taxon>
        <taxon>Gunneridae</taxon>
        <taxon>Pentapetalae</taxon>
        <taxon>rosids</taxon>
        <taxon>malvids</taxon>
        <taxon>Malvales</taxon>
        <taxon>Malvaceae</taxon>
        <taxon>Malvoideae</taxon>
        <taxon>Gossypium</taxon>
    </lineage>
</organism>
<dbReference type="PaxDb" id="3635-A0A1U8LUY4"/>
<name>A0A1U8LUY4_GOSHI</name>
<protein>
    <submittedName>
        <fullName evidence="3">Carbon catabolite repressor protein 4 homolog 5 isoform X1</fullName>
    </submittedName>
</protein>
<dbReference type="AlphaFoldDB" id="A0A1U8LUY4"/>
<dbReference type="InterPro" id="IPR005135">
    <property type="entry name" value="Endo/exonuclease/phosphatase"/>
</dbReference>
<feature type="domain" description="Endonuclease/exonuclease/phosphatase" evidence="1">
    <location>
        <begin position="116"/>
        <end position="494"/>
    </location>
</feature>
<accession>A0A1U8LUY4</accession>
<dbReference type="KEGG" id="ghi:107931064"/>
<evidence type="ECO:0000313" key="2">
    <source>
        <dbReference type="Proteomes" id="UP000818029"/>
    </source>
</evidence>
<evidence type="ECO:0000313" key="3">
    <source>
        <dbReference type="RefSeq" id="XP_016718337.1"/>
    </source>
</evidence>
<dbReference type="InterPro" id="IPR036691">
    <property type="entry name" value="Endo/exonu/phosph_ase_sf"/>
</dbReference>
<dbReference type="RefSeq" id="XP_016718337.1">
    <property type="nucleotide sequence ID" value="XM_016862848.2"/>
</dbReference>
<dbReference type="SUPFAM" id="SSF56219">
    <property type="entry name" value="DNase I-like"/>
    <property type="match status" value="1"/>
</dbReference>
<dbReference type="InterPro" id="IPR050410">
    <property type="entry name" value="CCR4/nocturin_mRNA_transcr"/>
</dbReference>
<dbReference type="Gene3D" id="3.60.10.10">
    <property type="entry name" value="Endonuclease/exonuclease/phosphatase"/>
    <property type="match status" value="1"/>
</dbReference>
<dbReference type="GO" id="GO:0003730">
    <property type="term" value="F:mRNA 3'-UTR binding"/>
    <property type="evidence" value="ECO:0000318"/>
    <property type="project" value="GO_Central"/>
</dbReference>
<dbReference type="OrthoDB" id="428734at2759"/>
<dbReference type="PANTHER" id="PTHR12121">
    <property type="entry name" value="CARBON CATABOLITE REPRESSOR PROTEIN 4"/>
    <property type="match status" value="1"/>
</dbReference>
<dbReference type="Proteomes" id="UP000818029">
    <property type="component" value="Chromosome A12"/>
</dbReference>
<reference evidence="2" key="1">
    <citation type="journal article" date="2020" name="Nat. Genet.">
        <title>Genomic diversifications of five Gossypium allopolyploid species and their impact on cotton improvement.</title>
        <authorList>
            <person name="Chen Z.J."/>
            <person name="Sreedasyam A."/>
            <person name="Ando A."/>
            <person name="Song Q."/>
            <person name="De Santiago L.M."/>
            <person name="Hulse-Kemp A.M."/>
            <person name="Ding M."/>
            <person name="Ye W."/>
            <person name="Kirkbride R.C."/>
            <person name="Jenkins J."/>
            <person name="Plott C."/>
            <person name="Lovell J."/>
            <person name="Lin Y.M."/>
            <person name="Vaughn R."/>
            <person name="Liu B."/>
            <person name="Simpson S."/>
            <person name="Scheffler B.E."/>
            <person name="Wen L."/>
            <person name="Saski C.A."/>
            <person name="Grover C.E."/>
            <person name="Hu G."/>
            <person name="Conover J.L."/>
            <person name="Carlson J.W."/>
            <person name="Shu S."/>
            <person name="Boston L.B."/>
            <person name="Williams M."/>
            <person name="Peterson D.G."/>
            <person name="McGee K."/>
            <person name="Jones D.C."/>
            <person name="Wendel J.F."/>
            <person name="Stelly D.M."/>
            <person name="Grimwood J."/>
            <person name="Schmutz J."/>
        </authorList>
    </citation>
    <scope>NUCLEOTIDE SEQUENCE [LARGE SCALE GENOMIC DNA]</scope>
    <source>
        <strain evidence="2">cv. TM-1</strain>
    </source>
</reference>
<proteinExistence type="predicted"/>